<dbReference type="InterPro" id="IPR041036">
    <property type="entry name" value="GH5_C"/>
</dbReference>
<proteinExistence type="inferred from homology"/>
<dbReference type="EMBL" id="LXTC01000008">
    <property type="protein sequence ID" value="OBA18979.1"/>
    <property type="molecule type" value="Genomic_DNA"/>
</dbReference>
<dbReference type="GeneID" id="30031166"/>
<reference evidence="6 7" key="1">
    <citation type="submission" date="2016-05" db="EMBL/GenBank/DDBJ databases">
        <title>Comparative genomics of biotechnologically important yeasts.</title>
        <authorList>
            <consortium name="DOE Joint Genome Institute"/>
            <person name="Riley R."/>
            <person name="Haridas S."/>
            <person name="Wolfe K.H."/>
            <person name="Lopes M.R."/>
            <person name="Hittinger C.T."/>
            <person name="Goker M."/>
            <person name="Salamov A."/>
            <person name="Wisecaver J."/>
            <person name="Long T.M."/>
            <person name="Aerts A.L."/>
            <person name="Barry K."/>
            <person name="Choi C."/>
            <person name="Clum A."/>
            <person name="Coughlan A.Y."/>
            <person name="Deshpande S."/>
            <person name="Douglass A.P."/>
            <person name="Hanson S.J."/>
            <person name="Klenk H.-P."/>
            <person name="LaButti K."/>
            <person name="Lapidus A."/>
            <person name="Lindquist E."/>
            <person name="Lipzen A."/>
            <person name="Meier-kolthoff J.P."/>
            <person name="Ohm R.A."/>
            <person name="Otillar R.P."/>
            <person name="Pangilinan J."/>
            <person name="Peng Y."/>
            <person name="Rokas A."/>
            <person name="Rosa C.A."/>
            <person name="Scheuner C."/>
            <person name="Sibirny A.A."/>
            <person name="Slot J.C."/>
            <person name="Stielow J.B."/>
            <person name="Sun H."/>
            <person name="Kurtzman C.P."/>
            <person name="Blackwell M."/>
            <person name="Grigoriev I.V."/>
            <person name="Jeffries T.W."/>
        </authorList>
    </citation>
    <scope>NUCLEOTIDE SEQUENCE [LARGE SCALE GENOMIC DNA]</scope>
    <source>
        <strain evidence="6 7">NRRL YB-4993</strain>
    </source>
</reference>
<dbReference type="PROSITE" id="PS00659">
    <property type="entry name" value="GLYCOSYL_HYDROL_F5"/>
    <property type="match status" value="1"/>
</dbReference>
<dbReference type="PANTHER" id="PTHR31308">
    <property type="match status" value="1"/>
</dbReference>
<dbReference type="InterPro" id="IPR018087">
    <property type="entry name" value="Glyco_hydro_5_CS"/>
</dbReference>
<dbReference type="InterPro" id="IPR052066">
    <property type="entry name" value="Glycosphingolipid_Hydrolases"/>
</dbReference>
<sequence length="922" mass="104998">MGSIFQAFASARSAKEAISDRISLYRAVPGISVNGVRSLKKKHNAGETIPTVEQSGSSILECQPLHIENGDIVDTQGRKRMLKGLNVDSSMKLPMEPFMPSYEGESSESKNIFFDGDNVSFVGRPFSLETAESHLERIKSLGYNTIRYLISWEALEHEGPGIYDKDFIDYTIKVLRIIYKVGGLYVFLEPHQDVWSRYCGGSGAPMWTLYAAGLQPERFSACEAAILHNSDKFEYCTRNDLQSYPKMLWTSNYKRLALLTMFTLFFSGATYFPHLKLNGTNIQHYLQYHHLESLKHLWVAVVEQLPEMFENGSILGFELLNEPNCGLVGTPNLSIIPSSQHLRIGSTPTALDCFKLGMGLPVEVDDFRIAITGPHIDGRVVVDPKGQRAWLSAEEMATIDAKYGWTRSGWAPGVCIYASAGIWAWKDIDLEKLKLSPQSSRLAFTEESCKILKPFYFSEVSSEISFDVPKESLPALIDQGFFTNHFFVEYYAKFKDMVRSVAPSAFVFIQPPVLEEPPRLKDDPRKIIDDRTIYCPHYYDGMSLMFKSWNFRYNVDTLGIMRGRYLNPVLGIVLGERAIRNCLKKQFREIKEEGLRLLGPVPVLMSETGMPFDMDDKKAFDDGRYQMQTAALDALANALEGANMHHTYWCYNSINCHKWGDRWNNEDFSFWSPDDRDLSFDILEEEKSLASSYRSDSITSTRKDSVTPSLRSIRIMKENSGTTEVLKTKLSYHKKRLIPSLFKSPIINDLHDEYADPKSGSVEESSLISTSSDNIRYRHYKQCYPSPDGIRAVSAVMRPFVVATLGTIKESEFDIKLSKFALTLSLDERLSVDELKTSPTLIFTPKWHYPYLNYNDIYLNAGFVKYDDINEYLEWYHYDDESDTKKFLDIYQHTIIIKNHSGTLEDPSPCDDSVGSNECPLV</sequence>
<keyword evidence="3" id="KW-0326">Glycosidase</keyword>
<feature type="domain" description="Glycoside hydrolase family 5" evidence="4">
    <location>
        <begin position="122"/>
        <end position="195"/>
    </location>
</feature>
<gene>
    <name evidence="6" type="ORF">METBIDRAFT_47576</name>
</gene>
<dbReference type="Pfam" id="PF00150">
    <property type="entry name" value="Cellulase"/>
    <property type="match status" value="1"/>
</dbReference>
<dbReference type="Gene3D" id="3.20.20.80">
    <property type="entry name" value="Glycosidases"/>
    <property type="match status" value="2"/>
</dbReference>
<dbReference type="InterPro" id="IPR017853">
    <property type="entry name" value="GH"/>
</dbReference>
<comment type="similarity">
    <text evidence="1">Belongs to the glycosyl hydrolase 5 (cellulase A) family.</text>
</comment>
<evidence type="ECO:0000256" key="2">
    <source>
        <dbReference type="ARBA" id="ARBA00022801"/>
    </source>
</evidence>
<dbReference type="RefSeq" id="XP_018709514.1">
    <property type="nucleotide sequence ID" value="XM_018858190.1"/>
</dbReference>
<dbReference type="InterPro" id="IPR001547">
    <property type="entry name" value="Glyco_hydro_5"/>
</dbReference>
<evidence type="ECO:0000256" key="1">
    <source>
        <dbReference type="ARBA" id="ARBA00005641"/>
    </source>
</evidence>
<comment type="caution">
    <text evidence="6">The sequence shown here is derived from an EMBL/GenBank/DDBJ whole genome shotgun (WGS) entry which is preliminary data.</text>
</comment>
<evidence type="ECO:0000313" key="6">
    <source>
        <dbReference type="EMBL" id="OBA18979.1"/>
    </source>
</evidence>
<dbReference type="Proteomes" id="UP000092555">
    <property type="component" value="Unassembled WGS sequence"/>
</dbReference>
<dbReference type="GO" id="GO:1904462">
    <property type="term" value="P:ergosteryl 3-beta-D-glucoside catabolic process"/>
    <property type="evidence" value="ECO:0007669"/>
    <property type="project" value="EnsemblFungi"/>
</dbReference>
<keyword evidence="2 6" id="KW-0378">Hydrolase</keyword>
<feature type="domain" description="Glycoside hydrolase family 5 C-terminal" evidence="5">
    <location>
        <begin position="798"/>
        <end position="878"/>
    </location>
</feature>
<dbReference type="GO" id="GO:0050295">
    <property type="term" value="F:steryl-beta-glucosidase activity"/>
    <property type="evidence" value="ECO:0007669"/>
    <property type="project" value="EnsemblFungi"/>
</dbReference>
<protein>
    <submittedName>
        <fullName evidence="6">Glycoside hydrolase</fullName>
    </submittedName>
</protein>
<dbReference type="Pfam" id="PF18564">
    <property type="entry name" value="Glyco_hydro_5_C"/>
    <property type="match status" value="1"/>
</dbReference>
<dbReference type="OrthoDB" id="9971853at2759"/>
<organism evidence="6 7">
    <name type="scientific">Metschnikowia bicuspidata var. bicuspidata NRRL YB-4993</name>
    <dbReference type="NCBI Taxonomy" id="869754"/>
    <lineage>
        <taxon>Eukaryota</taxon>
        <taxon>Fungi</taxon>
        <taxon>Dikarya</taxon>
        <taxon>Ascomycota</taxon>
        <taxon>Saccharomycotina</taxon>
        <taxon>Pichiomycetes</taxon>
        <taxon>Metschnikowiaceae</taxon>
        <taxon>Metschnikowia</taxon>
    </lineage>
</organism>
<dbReference type="STRING" id="869754.A0A1A0H4H7"/>
<evidence type="ECO:0000313" key="7">
    <source>
        <dbReference type="Proteomes" id="UP000092555"/>
    </source>
</evidence>
<accession>A0A1A0H4H7</accession>
<dbReference type="SUPFAM" id="SSF51445">
    <property type="entry name" value="(Trans)glycosidases"/>
    <property type="match status" value="1"/>
</dbReference>
<dbReference type="PANTHER" id="PTHR31308:SF5">
    <property type="entry name" value="ERGOSTERYL-BETA-GLUCOSIDASE"/>
    <property type="match status" value="1"/>
</dbReference>
<keyword evidence="7" id="KW-1185">Reference proteome</keyword>
<dbReference type="FunFam" id="3.20.20.80:FF:000174">
    <property type="entry name" value="YIR007W-like protein"/>
    <property type="match status" value="1"/>
</dbReference>
<evidence type="ECO:0000259" key="4">
    <source>
        <dbReference type="Pfam" id="PF00150"/>
    </source>
</evidence>
<evidence type="ECO:0000256" key="3">
    <source>
        <dbReference type="ARBA" id="ARBA00023295"/>
    </source>
</evidence>
<dbReference type="AlphaFoldDB" id="A0A1A0H4H7"/>
<dbReference type="GO" id="GO:0000272">
    <property type="term" value="P:polysaccharide catabolic process"/>
    <property type="evidence" value="ECO:0007669"/>
    <property type="project" value="InterPro"/>
</dbReference>
<dbReference type="GO" id="GO:0005829">
    <property type="term" value="C:cytosol"/>
    <property type="evidence" value="ECO:0007669"/>
    <property type="project" value="EnsemblFungi"/>
</dbReference>
<evidence type="ECO:0000259" key="5">
    <source>
        <dbReference type="Pfam" id="PF18564"/>
    </source>
</evidence>
<name>A0A1A0H4H7_9ASCO</name>